<keyword evidence="2 5" id="KW-0732">Signal</keyword>
<dbReference type="Proteomes" id="UP000265000">
    <property type="component" value="Unplaced"/>
</dbReference>
<evidence type="ECO:0000313" key="8">
    <source>
        <dbReference type="Proteomes" id="UP000265000"/>
    </source>
</evidence>
<dbReference type="InterPro" id="IPR013783">
    <property type="entry name" value="Ig-like_fold"/>
</dbReference>
<feature type="domain" description="Fibronectin type-III" evidence="6">
    <location>
        <begin position="26"/>
        <end position="121"/>
    </location>
</feature>
<evidence type="ECO:0000313" key="7">
    <source>
        <dbReference type="Ensembl" id="ENSFHEP00000018344.1"/>
    </source>
</evidence>
<keyword evidence="8" id="KW-1185">Reference proteome</keyword>
<evidence type="ECO:0000259" key="6">
    <source>
        <dbReference type="PROSITE" id="PS50853"/>
    </source>
</evidence>
<evidence type="ECO:0000256" key="4">
    <source>
        <dbReference type="ARBA" id="ARBA00023170"/>
    </source>
</evidence>
<reference evidence="7" key="1">
    <citation type="submission" date="2025-08" db="UniProtKB">
        <authorList>
            <consortium name="Ensembl"/>
        </authorList>
    </citation>
    <scope>IDENTIFICATION</scope>
</reference>
<dbReference type="Ensembl" id="ENSFHET00000034350.1">
    <property type="protein sequence ID" value="ENSFHEP00000018344.1"/>
    <property type="gene ID" value="ENSFHEG00000020213.1"/>
</dbReference>
<evidence type="ECO:0000256" key="5">
    <source>
        <dbReference type="SAM" id="SignalP"/>
    </source>
</evidence>
<accession>A0A3Q2PYB7</accession>
<comment type="similarity">
    <text evidence="1">Belongs to the type II cytokine receptor family.</text>
</comment>
<feature type="signal peptide" evidence="5">
    <location>
        <begin position="1"/>
        <end position="20"/>
    </location>
</feature>
<dbReference type="PANTHER" id="PTHR20859">
    <property type="entry name" value="INTERFERON/INTERLEUKIN RECEPTOR"/>
    <property type="match status" value="1"/>
</dbReference>
<keyword evidence="3" id="KW-1015">Disulfide bond</keyword>
<dbReference type="SUPFAM" id="SSF49265">
    <property type="entry name" value="Fibronectin type III"/>
    <property type="match status" value="2"/>
</dbReference>
<keyword evidence="4" id="KW-0675">Receptor</keyword>
<sequence length="218" mass="24477">MTRLLLGVALLGKLALCATAQEMLAPPGQVRFESTDYKNILHWAAPSNSSSLHYHVQYKIYGEVDWLNVSSCQGIQRHHCDLSSVTSDTTEWYYARVRASSAASSSKSAWALSHRFNSRWSSKISPPTVKLNSSKQRVVVQVKAPRVLVRKMHNNVDYNVYVTHGNGKEEVYEIACCSHKLTLTELKPKTNYCFQAQTVIPRHMKSSDRSSAKCITTA</sequence>
<dbReference type="GeneTree" id="ENSGT00940000165457"/>
<feature type="chain" id="PRO_5018757161" evidence="5">
    <location>
        <begin position="21"/>
        <end position="218"/>
    </location>
</feature>
<organism evidence="7 8">
    <name type="scientific">Fundulus heteroclitus</name>
    <name type="common">Killifish</name>
    <name type="synonym">Mummichog</name>
    <dbReference type="NCBI Taxonomy" id="8078"/>
    <lineage>
        <taxon>Eukaryota</taxon>
        <taxon>Metazoa</taxon>
        <taxon>Chordata</taxon>
        <taxon>Craniata</taxon>
        <taxon>Vertebrata</taxon>
        <taxon>Euteleostomi</taxon>
        <taxon>Actinopterygii</taxon>
        <taxon>Neopterygii</taxon>
        <taxon>Teleostei</taxon>
        <taxon>Neoteleostei</taxon>
        <taxon>Acanthomorphata</taxon>
        <taxon>Ovalentaria</taxon>
        <taxon>Atherinomorphae</taxon>
        <taxon>Cyprinodontiformes</taxon>
        <taxon>Fundulidae</taxon>
        <taxon>Fundulus</taxon>
    </lineage>
</organism>
<dbReference type="PANTHER" id="PTHR20859:SF53">
    <property type="entry name" value="INTERLEUKIN-22 RECEPTOR SUBUNIT ALPHA-1"/>
    <property type="match status" value="1"/>
</dbReference>
<dbReference type="FunFam" id="2.60.40.10:FF:000348">
    <property type="entry name" value="Interleukin 20 receptor subunit alpha"/>
    <property type="match status" value="1"/>
</dbReference>
<dbReference type="GO" id="GO:0004896">
    <property type="term" value="F:cytokine receptor activity"/>
    <property type="evidence" value="ECO:0007669"/>
    <property type="project" value="TreeGrafter"/>
</dbReference>
<feature type="domain" description="Fibronectin type-III" evidence="6">
    <location>
        <begin position="123"/>
        <end position="218"/>
    </location>
</feature>
<dbReference type="InterPro" id="IPR036116">
    <property type="entry name" value="FN3_sf"/>
</dbReference>
<protein>
    <submittedName>
        <fullName evidence="7">Interleukin 22 receptor, alpha 2</fullName>
    </submittedName>
</protein>
<dbReference type="AlphaFoldDB" id="A0A3Q2PYB7"/>
<dbReference type="InterPro" id="IPR015373">
    <property type="entry name" value="Interferon/interleukin_rcp_dom"/>
</dbReference>
<reference evidence="7" key="2">
    <citation type="submission" date="2025-09" db="UniProtKB">
        <authorList>
            <consortium name="Ensembl"/>
        </authorList>
    </citation>
    <scope>IDENTIFICATION</scope>
</reference>
<dbReference type="CDD" id="cd00063">
    <property type="entry name" value="FN3"/>
    <property type="match status" value="1"/>
</dbReference>
<dbReference type="Pfam" id="PF01108">
    <property type="entry name" value="Tissue_fac"/>
    <property type="match status" value="1"/>
</dbReference>
<dbReference type="STRING" id="8078.ENSFHEP00000018344"/>
<dbReference type="InterPro" id="IPR003961">
    <property type="entry name" value="FN3_dom"/>
</dbReference>
<evidence type="ECO:0000256" key="2">
    <source>
        <dbReference type="ARBA" id="ARBA00022729"/>
    </source>
</evidence>
<dbReference type="Pfam" id="PF09294">
    <property type="entry name" value="Interfer-bind"/>
    <property type="match status" value="1"/>
</dbReference>
<evidence type="ECO:0000256" key="3">
    <source>
        <dbReference type="ARBA" id="ARBA00023157"/>
    </source>
</evidence>
<dbReference type="InterPro" id="IPR050650">
    <property type="entry name" value="Type-II_Cytokine-TF_Rcpt"/>
</dbReference>
<dbReference type="Gene3D" id="2.60.40.10">
    <property type="entry name" value="Immunoglobulins"/>
    <property type="match status" value="2"/>
</dbReference>
<proteinExistence type="inferred from homology"/>
<evidence type="ECO:0000256" key="1">
    <source>
        <dbReference type="ARBA" id="ARBA00005399"/>
    </source>
</evidence>
<name>A0A3Q2PYB7_FUNHE</name>
<dbReference type="GO" id="GO:0005886">
    <property type="term" value="C:plasma membrane"/>
    <property type="evidence" value="ECO:0007669"/>
    <property type="project" value="TreeGrafter"/>
</dbReference>
<dbReference type="PROSITE" id="PS50853">
    <property type="entry name" value="FN3"/>
    <property type="match status" value="2"/>
</dbReference>